<organism evidence="1 2">
    <name type="scientific">Leucogyrophana mollusca</name>
    <dbReference type="NCBI Taxonomy" id="85980"/>
    <lineage>
        <taxon>Eukaryota</taxon>
        <taxon>Fungi</taxon>
        <taxon>Dikarya</taxon>
        <taxon>Basidiomycota</taxon>
        <taxon>Agaricomycotina</taxon>
        <taxon>Agaricomycetes</taxon>
        <taxon>Agaricomycetidae</taxon>
        <taxon>Boletales</taxon>
        <taxon>Boletales incertae sedis</taxon>
        <taxon>Leucogyrophana</taxon>
    </lineage>
</organism>
<dbReference type="Proteomes" id="UP000790709">
    <property type="component" value="Unassembled WGS sequence"/>
</dbReference>
<gene>
    <name evidence="1" type="ORF">BV22DRAFT_1122622</name>
</gene>
<comment type="caution">
    <text evidence="1">The sequence shown here is derived from an EMBL/GenBank/DDBJ whole genome shotgun (WGS) entry which is preliminary data.</text>
</comment>
<dbReference type="EMBL" id="MU266564">
    <property type="protein sequence ID" value="KAH7920683.1"/>
    <property type="molecule type" value="Genomic_DNA"/>
</dbReference>
<evidence type="ECO:0000313" key="1">
    <source>
        <dbReference type="EMBL" id="KAH7920683.1"/>
    </source>
</evidence>
<name>A0ACB8B731_9AGAM</name>
<protein>
    <submittedName>
        <fullName evidence="1">Uncharacterized protein</fullName>
    </submittedName>
</protein>
<reference evidence="1" key="1">
    <citation type="journal article" date="2021" name="New Phytol.">
        <title>Evolutionary innovations through gain and loss of genes in the ectomycorrhizal Boletales.</title>
        <authorList>
            <person name="Wu G."/>
            <person name="Miyauchi S."/>
            <person name="Morin E."/>
            <person name="Kuo A."/>
            <person name="Drula E."/>
            <person name="Varga T."/>
            <person name="Kohler A."/>
            <person name="Feng B."/>
            <person name="Cao Y."/>
            <person name="Lipzen A."/>
            <person name="Daum C."/>
            <person name="Hundley H."/>
            <person name="Pangilinan J."/>
            <person name="Johnson J."/>
            <person name="Barry K."/>
            <person name="LaButti K."/>
            <person name="Ng V."/>
            <person name="Ahrendt S."/>
            <person name="Min B."/>
            <person name="Choi I.G."/>
            <person name="Park H."/>
            <person name="Plett J.M."/>
            <person name="Magnuson J."/>
            <person name="Spatafora J.W."/>
            <person name="Nagy L.G."/>
            <person name="Henrissat B."/>
            <person name="Grigoriev I.V."/>
            <person name="Yang Z.L."/>
            <person name="Xu J."/>
            <person name="Martin F.M."/>
        </authorList>
    </citation>
    <scope>NUCLEOTIDE SEQUENCE</scope>
    <source>
        <strain evidence="1">KUC20120723A-06</strain>
    </source>
</reference>
<proteinExistence type="predicted"/>
<keyword evidence="2" id="KW-1185">Reference proteome</keyword>
<sequence length="390" mass="42654">MSPTCVLKATWTLFPKLKDWNIAAVVFHGSQSDVWLGTSGVLRGAGPADNPPIARESCAQLWMCKTATAACGPFTVQVEATSMLGYTKKEWDFQMHCKTMSAACATRGLRVEVLPGRKRDPEIETLRLQPKAISCPEIESLRLQPKARKYRKPTAKAALMFCPRMPVIVPPSVVLCEATETGLVTIQSIESAASQVASFRATVTVFKARDGGDPRPNRDAGLLIPLQLEGLGASQKHEGYCQACTASPLDMLPGSVLGLLNRGDSEERVQVGRVELIVVFALSFVLVIPTAFSTPMQPTHCAPSTKGNKWDLRIYTGENCTSSTLVQEFWGGWDSAFMGHCVKLDIPRKKNKTPKVHSFAFTSQNKNYGIAFFGGMYRATWSFLIACTLN</sequence>
<accession>A0ACB8B731</accession>
<evidence type="ECO:0000313" key="2">
    <source>
        <dbReference type="Proteomes" id="UP000790709"/>
    </source>
</evidence>